<dbReference type="Ensembl" id="ENSMLUT00000029346.1">
    <property type="protein sequence ID" value="ENSMLUP00000018308.1"/>
    <property type="gene ID" value="ENSMLUG00000025713.1"/>
</dbReference>
<dbReference type="GO" id="GO:0005737">
    <property type="term" value="C:cytoplasm"/>
    <property type="evidence" value="ECO:0007669"/>
    <property type="project" value="InterPro"/>
</dbReference>
<dbReference type="InterPro" id="IPR044925">
    <property type="entry name" value="His-Me_finger_sf"/>
</dbReference>
<dbReference type="PANTHER" id="PTHR13067">
    <property type="entry name" value="CASPASE-ACTIVATED DNASE"/>
    <property type="match status" value="1"/>
</dbReference>
<dbReference type="eggNOG" id="ENOG502R0RF">
    <property type="taxonomic scope" value="Eukaryota"/>
</dbReference>
<dbReference type="AlphaFoldDB" id="G1Q3M5"/>
<dbReference type="GO" id="GO:0006309">
    <property type="term" value="P:apoptotic DNA fragmentation"/>
    <property type="evidence" value="ECO:0007669"/>
    <property type="project" value="InterPro"/>
</dbReference>
<proteinExistence type="predicted"/>
<gene>
    <name evidence="2" type="primary">DFFB</name>
</gene>
<dbReference type="Pfam" id="PF09230">
    <property type="entry name" value="DFF40"/>
    <property type="match status" value="1"/>
</dbReference>
<protein>
    <recommendedName>
        <fullName evidence="1">DNA fragmentation factor 40 C-terminal domain-containing protein</fullName>
    </recommendedName>
</protein>
<evidence type="ECO:0000313" key="3">
    <source>
        <dbReference type="Proteomes" id="UP000001074"/>
    </source>
</evidence>
<dbReference type="PANTHER" id="PTHR13067:SF2">
    <property type="entry name" value="CASPASE-ACTIVATED DNASE"/>
    <property type="match status" value="1"/>
</dbReference>
<dbReference type="Proteomes" id="UP000001074">
    <property type="component" value="Unassembled WGS sequence"/>
</dbReference>
<reference evidence="2" key="2">
    <citation type="submission" date="2025-08" db="UniProtKB">
        <authorList>
            <consortium name="Ensembl"/>
        </authorList>
    </citation>
    <scope>IDENTIFICATION</scope>
</reference>
<dbReference type="FunCoup" id="G1Q3M5">
    <property type="interactions" value="917"/>
</dbReference>
<reference evidence="2" key="3">
    <citation type="submission" date="2025-09" db="UniProtKB">
        <authorList>
            <consortium name="Ensembl"/>
        </authorList>
    </citation>
    <scope>IDENTIFICATION</scope>
</reference>
<name>G1Q3M5_MYOLU</name>
<dbReference type="InterPro" id="IPR039729">
    <property type="entry name" value="DFF40"/>
</dbReference>
<evidence type="ECO:0000259" key="1">
    <source>
        <dbReference type="Pfam" id="PF09230"/>
    </source>
</evidence>
<sequence length="189" mass="21405">RFRNKCAYLRFSCASRIRTYLREVSSHASVVGAQAREEYARAVAAMAQKLRAAQYNGSYFDRGAKGGGRLCTPEGWFSCQGPFDMADCASRHSINPYGSRESRVLFSTWNLDHIIEKKRTVIPALAAAAGAAGRQVDWEYFYSLLFTCQNLKLVHIACHKKTTHGLSCDPRRIYRPQAKPRRRAARKRP</sequence>
<dbReference type="GO" id="GO:0016787">
    <property type="term" value="F:hydrolase activity"/>
    <property type="evidence" value="ECO:0007669"/>
    <property type="project" value="InterPro"/>
</dbReference>
<dbReference type="InParanoid" id="G1Q3M5"/>
<dbReference type="SUPFAM" id="SSF54060">
    <property type="entry name" value="His-Me finger endonucleases"/>
    <property type="match status" value="1"/>
</dbReference>
<dbReference type="GeneTree" id="ENSGT00390000014490"/>
<feature type="domain" description="DNA fragmentation factor 40 C-terminal" evidence="1">
    <location>
        <begin position="1"/>
        <end position="175"/>
    </location>
</feature>
<dbReference type="OMA" id="AQYHGSY"/>
<accession>G1Q3M5</accession>
<dbReference type="STRING" id="59463.ENSMLUP00000018308"/>
<reference evidence="2 3" key="1">
    <citation type="journal article" date="2011" name="Nature">
        <title>A high-resolution map of human evolutionary constraint using 29 mammals.</title>
        <authorList>
            <person name="Lindblad-Toh K."/>
            <person name="Garber M."/>
            <person name="Zuk O."/>
            <person name="Lin M.F."/>
            <person name="Parker B.J."/>
            <person name="Washietl S."/>
            <person name="Kheradpour P."/>
            <person name="Ernst J."/>
            <person name="Jordan G."/>
            <person name="Mauceli E."/>
            <person name="Ward L.D."/>
            <person name="Lowe C.B."/>
            <person name="Holloway A.K."/>
            <person name="Clamp M."/>
            <person name="Gnerre S."/>
            <person name="Alfoldi J."/>
            <person name="Beal K."/>
            <person name="Chang J."/>
            <person name="Clawson H."/>
            <person name="Cuff J."/>
            <person name="Di Palma F."/>
            <person name="Fitzgerald S."/>
            <person name="Flicek P."/>
            <person name="Guttman M."/>
            <person name="Hubisz M.J."/>
            <person name="Jaffe D.B."/>
            <person name="Jungreis I."/>
            <person name="Kent W.J."/>
            <person name="Kostka D."/>
            <person name="Lara M."/>
            <person name="Martins A.L."/>
            <person name="Massingham T."/>
            <person name="Moltke I."/>
            <person name="Raney B.J."/>
            <person name="Rasmussen M.D."/>
            <person name="Robinson J."/>
            <person name="Stark A."/>
            <person name="Vilella A.J."/>
            <person name="Wen J."/>
            <person name="Xie X."/>
            <person name="Zody M.C."/>
            <person name="Baldwin J."/>
            <person name="Bloom T."/>
            <person name="Chin C.W."/>
            <person name="Heiman D."/>
            <person name="Nicol R."/>
            <person name="Nusbaum C."/>
            <person name="Young S."/>
            <person name="Wilkinson J."/>
            <person name="Worley K.C."/>
            <person name="Kovar C.L."/>
            <person name="Muzny D.M."/>
            <person name="Gibbs R.A."/>
            <person name="Cree A."/>
            <person name="Dihn H.H."/>
            <person name="Fowler G."/>
            <person name="Jhangiani S."/>
            <person name="Joshi V."/>
            <person name="Lee S."/>
            <person name="Lewis L.R."/>
            <person name="Nazareth L.V."/>
            <person name="Okwuonu G."/>
            <person name="Santibanez J."/>
            <person name="Warren W.C."/>
            <person name="Mardis E.R."/>
            <person name="Weinstock G.M."/>
            <person name="Wilson R.K."/>
            <person name="Delehaunty K."/>
            <person name="Dooling D."/>
            <person name="Fronik C."/>
            <person name="Fulton L."/>
            <person name="Fulton B."/>
            <person name="Graves T."/>
            <person name="Minx P."/>
            <person name="Sodergren E."/>
            <person name="Birney E."/>
            <person name="Margulies E.H."/>
            <person name="Herrero J."/>
            <person name="Green E.D."/>
            <person name="Haussler D."/>
            <person name="Siepel A."/>
            <person name="Goldman N."/>
            <person name="Pollard K.S."/>
            <person name="Pedersen J.S."/>
            <person name="Lander E.S."/>
            <person name="Kellis M."/>
        </authorList>
    </citation>
    <scope>NUCLEOTIDE SEQUENCE [LARGE SCALE GENOMIC DNA]</scope>
</reference>
<dbReference type="GO" id="GO:0004520">
    <property type="term" value="F:DNA endonuclease activity"/>
    <property type="evidence" value="ECO:0007669"/>
    <property type="project" value="InterPro"/>
</dbReference>
<dbReference type="InterPro" id="IPR015311">
    <property type="entry name" value="DFF40_C"/>
</dbReference>
<dbReference type="GO" id="GO:0005634">
    <property type="term" value="C:nucleus"/>
    <property type="evidence" value="ECO:0007669"/>
    <property type="project" value="InterPro"/>
</dbReference>
<keyword evidence="3" id="KW-1185">Reference proteome</keyword>
<dbReference type="HOGENOM" id="CLU_1488588_0_0_1"/>
<organism evidence="2 3">
    <name type="scientific">Myotis lucifugus</name>
    <name type="common">Little brown bat</name>
    <dbReference type="NCBI Taxonomy" id="59463"/>
    <lineage>
        <taxon>Eukaryota</taxon>
        <taxon>Metazoa</taxon>
        <taxon>Chordata</taxon>
        <taxon>Craniata</taxon>
        <taxon>Vertebrata</taxon>
        <taxon>Euteleostomi</taxon>
        <taxon>Mammalia</taxon>
        <taxon>Eutheria</taxon>
        <taxon>Laurasiatheria</taxon>
        <taxon>Chiroptera</taxon>
        <taxon>Yangochiroptera</taxon>
        <taxon>Vespertilionidae</taxon>
        <taxon>Myotis</taxon>
    </lineage>
</organism>
<evidence type="ECO:0000313" key="2">
    <source>
        <dbReference type="Ensembl" id="ENSMLUP00000018308.1"/>
    </source>
</evidence>
<dbReference type="EMBL" id="AAPE02060587">
    <property type="status" value="NOT_ANNOTATED_CDS"/>
    <property type="molecule type" value="Genomic_DNA"/>
</dbReference>